<dbReference type="Proteomes" id="UP001215461">
    <property type="component" value="Unassembled WGS sequence"/>
</dbReference>
<dbReference type="EMBL" id="JAANXN010000007">
    <property type="protein sequence ID" value="MDF8371297.1"/>
    <property type="molecule type" value="Genomic_DNA"/>
</dbReference>
<dbReference type="Pfam" id="PF04404">
    <property type="entry name" value="ERF"/>
    <property type="match status" value="1"/>
</dbReference>
<name>A0ABD4XJH1_WEIPA</name>
<dbReference type="RefSeq" id="WP_150191260.1">
    <property type="nucleotide sequence ID" value="NZ_CAXLJE010000003.1"/>
</dbReference>
<evidence type="ECO:0000313" key="1">
    <source>
        <dbReference type="EMBL" id="MDF8371297.1"/>
    </source>
</evidence>
<dbReference type="GeneID" id="93950540"/>
<evidence type="ECO:0008006" key="3">
    <source>
        <dbReference type="Google" id="ProtNLM"/>
    </source>
</evidence>
<protein>
    <recommendedName>
        <fullName evidence="3">Single-stranded DNA-binding protein</fullName>
    </recommendedName>
</protein>
<comment type="caution">
    <text evidence="1">The sequence shown here is derived from an EMBL/GenBank/DDBJ whole genome shotgun (WGS) entry which is preliminary data.</text>
</comment>
<evidence type="ECO:0000313" key="2">
    <source>
        <dbReference type="Proteomes" id="UP001215461"/>
    </source>
</evidence>
<accession>A0ABD4XJH1</accession>
<sequence length="213" mass="23092">MITRNELNPTPELNADLAKMQMNMVQPTKTKNGHFGKYADLSDIDNAVRLAIKTSNVPITYTQSIIEGLNANGKREMQVVTNIIHSSGEFMQVEGLPVETGSTPQQTLANTTYARRGSLASAFGIVADDDDDGQSITALKQEQIRQDQMRKAIIAKLKEVLKNAPKEKVPQIFATAGMTEKNNNTSDLDKLSADKASVLAGATIFAINDAGIQ</sequence>
<reference evidence="1 2" key="1">
    <citation type="submission" date="2020-03" db="EMBL/GenBank/DDBJ databases">
        <title>Comparative genomics of Weissella paramesenteroides.</title>
        <authorList>
            <person name="Kant R."/>
            <person name="Takala T."/>
            <person name="Saris P."/>
        </authorList>
    </citation>
    <scope>NUCLEOTIDE SEQUENCE [LARGE SCALE GENOMIC DNA]</scope>
    <source>
        <strain evidence="1 2">SJ27-4</strain>
    </source>
</reference>
<dbReference type="AlphaFoldDB" id="A0ABD4XJH1"/>
<dbReference type="InterPro" id="IPR007499">
    <property type="entry name" value="ERF_bacteria_virus"/>
</dbReference>
<gene>
    <name evidence="1" type="ORF">G9403_06520</name>
</gene>
<proteinExistence type="predicted"/>
<organism evidence="1 2">
    <name type="scientific">Weissella paramesenteroides</name>
    <name type="common">Leuconostoc paramesenteroides</name>
    <dbReference type="NCBI Taxonomy" id="1249"/>
    <lineage>
        <taxon>Bacteria</taxon>
        <taxon>Bacillati</taxon>
        <taxon>Bacillota</taxon>
        <taxon>Bacilli</taxon>
        <taxon>Lactobacillales</taxon>
        <taxon>Lactobacillaceae</taxon>
        <taxon>Weissella</taxon>
    </lineage>
</organism>